<dbReference type="GO" id="GO:0020037">
    <property type="term" value="F:heme binding"/>
    <property type="evidence" value="ECO:0007669"/>
    <property type="project" value="InterPro"/>
</dbReference>
<proteinExistence type="inferred from homology"/>
<dbReference type="InterPro" id="IPR001128">
    <property type="entry name" value="Cyt_P450"/>
</dbReference>
<dbReference type="PRINTS" id="PR00385">
    <property type="entry name" value="P450"/>
</dbReference>
<dbReference type="GO" id="GO:0016705">
    <property type="term" value="F:oxidoreductase activity, acting on paired donors, with incorporation or reduction of molecular oxygen"/>
    <property type="evidence" value="ECO:0007669"/>
    <property type="project" value="InterPro"/>
</dbReference>
<protein>
    <submittedName>
        <fullName evidence="7">Cytochrome P450</fullName>
    </submittedName>
</protein>
<dbReference type="Gene3D" id="1.10.630.10">
    <property type="entry name" value="Cytochrome P450"/>
    <property type="match status" value="1"/>
</dbReference>
<dbReference type="PANTHER" id="PTHR24305:SF227">
    <property type="entry name" value="P450, PUTATIVE (EUROFUNG)-RELATED"/>
    <property type="match status" value="1"/>
</dbReference>
<evidence type="ECO:0000256" key="3">
    <source>
        <dbReference type="ARBA" id="ARBA00023004"/>
    </source>
</evidence>
<keyword evidence="5" id="KW-0503">Monooxygenase</keyword>
<keyword evidence="2 4" id="KW-0479">Metal-binding</keyword>
<dbReference type="PANTHER" id="PTHR24305">
    <property type="entry name" value="CYTOCHROME P450"/>
    <property type="match status" value="1"/>
</dbReference>
<comment type="cofactor">
    <cofactor evidence="1 4">
        <name>heme</name>
        <dbReference type="ChEBI" id="CHEBI:30413"/>
    </cofactor>
</comment>
<keyword evidence="3 4" id="KW-0408">Iron</keyword>
<dbReference type="CDD" id="cd11069">
    <property type="entry name" value="CYP_FUM15-like"/>
    <property type="match status" value="1"/>
</dbReference>
<sequence length="558" mass="62738">MVVAVKRAILLASAAISFSFKRFAPERLLHESLWQTTAAIFFSVITVRFFWASFVYPFFFSSLRHLPQPKQTSLIFGQFLRIIKEPTGVPHREWMEEIQNDGLIYYRGLFNAERVMVTTPKALSEAVTLKSYDLIKPPTLIKGLARILGYGVLLTEGQEHKVQRKNLTPAFSYRHIKDLYPVFWEQSRDMILGIDKEISIKTDEKTIAEVEKVEHEINVDGWTSRATLDIIGVATIGKSFGAIEDPNSKLYQTYQTLFKQDWQTQLVGFLNTLLPFWLIRVLPIPRNVKVERERVYLSKICFEMLADKRAKIAAAKRDKISDETAGGVDILSVAMQSGAFTDHQIVDQLLTFLAAGHETTATAMTWAVYTLGKFPEVQQKLRDELRASNLPDIRDTTAHITAEQIEQLPYLHAVTNEVLRFYSPVPATIRIAAKDVVLSGQLIPEGTMVITPLIAANHNSSMWNEDPKIFNPDRWMGPGRANTGGAESNYSNMTFSHGPRGCIGASFAKAEFASLLAAWVLGFETTLVDPNMKDPDVTGGIIRRIKGGLRVKVTRTNS</sequence>
<evidence type="ECO:0000256" key="4">
    <source>
        <dbReference type="PIRSR" id="PIRSR602401-1"/>
    </source>
</evidence>
<dbReference type="HOGENOM" id="CLU_001570_5_11_1"/>
<dbReference type="InterPro" id="IPR002401">
    <property type="entry name" value="Cyt_P450_E_grp-I"/>
</dbReference>
<dbReference type="PRINTS" id="PR00463">
    <property type="entry name" value="EP450I"/>
</dbReference>
<feature type="transmembrane region" description="Helical" evidence="6">
    <location>
        <begin position="39"/>
        <end position="60"/>
    </location>
</feature>
<evidence type="ECO:0000256" key="6">
    <source>
        <dbReference type="SAM" id="Phobius"/>
    </source>
</evidence>
<keyword evidence="4 5" id="KW-0349">Heme</keyword>
<keyword evidence="6" id="KW-1133">Transmembrane helix</keyword>
<evidence type="ECO:0000313" key="7">
    <source>
        <dbReference type="EMBL" id="KEQ66076.1"/>
    </source>
</evidence>
<dbReference type="PROSITE" id="PS00086">
    <property type="entry name" value="CYTOCHROME_P450"/>
    <property type="match status" value="1"/>
</dbReference>
<keyword evidence="6" id="KW-0812">Transmembrane</keyword>
<keyword evidence="5" id="KW-0560">Oxidoreductase</keyword>
<name>A0A074WUL4_AURM1</name>
<comment type="similarity">
    <text evidence="5">Belongs to the cytochrome P450 family.</text>
</comment>
<dbReference type="EMBL" id="KL584826">
    <property type="protein sequence ID" value="KEQ66076.1"/>
    <property type="molecule type" value="Genomic_DNA"/>
</dbReference>
<organism evidence="7 8">
    <name type="scientific">Aureobasidium melanogenum (strain CBS 110374)</name>
    <name type="common">Aureobasidium pullulans var. melanogenum</name>
    <dbReference type="NCBI Taxonomy" id="1043003"/>
    <lineage>
        <taxon>Eukaryota</taxon>
        <taxon>Fungi</taxon>
        <taxon>Dikarya</taxon>
        <taxon>Ascomycota</taxon>
        <taxon>Pezizomycotina</taxon>
        <taxon>Dothideomycetes</taxon>
        <taxon>Dothideomycetidae</taxon>
        <taxon>Dothideales</taxon>
        <taxon>Saccotheciaceae</taxon>
        <taxon>Aureobasidium</taxon>
    </lineage>
</organism>
<reference evidence="7 8" key="1">
    <citation type="journal article" date="2014" name="BMC Genomics">
        <title>Genome sequencing of four Aureobasidium pullulans varieties: biotechnological potential, stress tolerance, and description of new species.</title>
        <authorList>
            <person name="Gostin Ar C."/>
            <person name="Ohm R.A."/>
            <person name="Kogej T."/>
            <person name="Sonjak S."/>
            <person name="Turk M."/>
            <person name="Zajc J."/>
            <person name="Zalar P."/>
            <person name="Grube M."/>
            <person name="Sun H."/>
            <person name="Han J."/>
            <person name="Sharma A."/>
            <person name="Chiniquy J."/>
            <person name="Ngan C.Y."/>
            <person name="Lipzen A."/>
            <person name="Barry K."/>
            <person name="Grigoriev I.V."/>
            <person name="Gunde-Cimerman N."/>
        </authorList>
    </citation>
    <scope>NUCLEOTIDE SEQUENCE [LARGE SCALE GENOMIC DNA]</scope>
    <source>
        <strain evidence="7 8">CBS 110374</strain>
    </source>
</reference>
<dbReference type="SUPFAM" id="SSF48264">
    <property type="entry name" value="Cytochrome P450"/>
    <property type="match status" value="1"/>
</dbReference>
<evidence type="ECO:0000256" key="1">
    <source>
        <dbReference type="ARBA" id="ARBA00001971"/>
    </source>
</evidence>
<dbReference type="InterPro" id="IPR036396">
    <property type="entry name" value="Cyt_P450_sf"/>
</dbReference>
<accession>A0A074WUL4</accession>
<dbReference type="GO" id="GO:0005506">
    <property type="term" value="F:iron ion binding"/>
    <property type="evidence" value="ECO:0007669"/>
    <property type="project" value="InterPro"/>
</dbReference>
<dbReference type="Proteomes" id="UP000030672">
    <property type="component" value="Unassembled WGS sequence"/>
</dbReference>
<dbReference type="Pfam" id="PF00067">
    <property type="entry name" value="p450"/>
    <property type="match status" value="1"/>
</dbReference>
<feature type="binding site" description="axial binding residue" evidence="4">
    <location>
        <position position="502"/>
    </location>
    <ligand>
        <name>heme</name>
        <dbReference type="ChEBI" id="CHEBI:30413"/>
    </ligand>
    <ligandPart>
        <name>Fe</name>
        <dbReference type="ChEBI" id="CHEBI:18248"/>
    </ligandPart>
</feature>
<dbReference type="GO" id="GO:0004497">
    <property type="term" value="F:monooxygenase activity"/>
    <property type="evidence" value="ECO:0007669"/>
    <property type="project" value="UniProtKB-KW"/>
</dbReference>
<keyword evidence="6" id="KW-0472">Membrane</keyword>
<dbReference type="InterPro" id="IPR017972">
    <property type="entry name" value="Cyt_P450_CS"/>
</dbReference>
<dbReference type="InterPro" id="IPR050121">
    <property type="entry name" value="Cytochrome_P450_monoxygenase"/>
</dbReference>
<evidence type="ECO:0000313" key="8">
    <source>
        <dbReference type="Proteomes" id="UP000030672"/>
    </source>
</evidence>
<evidence type="ECO:0000256" key="5">
    <source>
        <dbReference type="RuleBase" id="RU000461"/>
    </source>
</evidence>
<dbReference type="STRING" id="1043003.A0A074WUL4"/>
<dbReference type="FunFam" id="1.10.630.10:FF:000051">
    <property type="entry name" value="Cytochrome P450 monooxygenase (Fum15)"/>
    <property type="match status" value="1"/>
</dbReference>
<evidence type="ECO:0000256" key="2">
    <source>
        <dbReference type="ARBA" id="ARBA00022723"/>
    </source>
</evidence>
<keyword evidence="8" id="KW-1185">Reference proteome</keyword>
<gene>
    <name evidence="7" type="ORF">M437DRAFT_81911</name>
</gene>
<dbReference type="GeneID" id="63921020"/>
<dbReference type="AlphaFoldDB" id="A0A074WUL4"/>
<dbReference type="RefSeq" id="XP_040883099.1">
    <property type="nucleotide sequence ID" value="XM_041027647.1"/>
</dbReference>